<evidence type="ECO:0000256" key="1">
    <source>
        <dbReference type="SAM" id="MobiDB-lite"/>
    </source>
</evidence>
<dbReference type="EMBL" id="BGPR01089655">
    <property type="protein sequence ID" value="GBM16168.1"/>
    <property type="molecule type" value="Genomic_DNA"/>
</dbReference>
<proteinExistence type="predicted"/>
<reference evidence="2 3" key="1">
    <citation type="journal article" date="2019" name="Sci. Rep.">
        <title>Orb-weaving spider Araneus ventricosus genome elucidates the spidroin gene catalogue.</title>
        <authorList>
            <person name="Kono N."/>
            <person name="Nakamura H."/>
            <person name="Ohtoshi R."/>
            <person name="Moran D.A.P."/>
            <person name="Shinohara A."/>
            <person name="Yoshida Y."/>
            <person name="Fujiwara M."/>
            <person name="Mori M."/>
            <person name="Tomita M."/>
            <person name="Arakawa K."/>
        </authorList>
    </citation>
    <scope>NUCLEOTIDE SEQUENCE [LARGE SCALE GENOMIC DNA]</scope>
</reference>
<accession>A0A4Y2DJJ5</accession>
<organism evidence="2 3">
    <name type="scientific">Araneus ventricosus</name>
    <name type="common">Orbweaver spider</name>
    <name type="synonym">Epeira ventricosa</name>
    <dbReference type="NCBI Taxonomy" id="182803"/>
    <lineage>
        <taxon>Eukaryota</taxon>
        <taxon>Metazoa</taxon>
        <taxon>Ecdysozoa</taxon>
        <taxon>Arthropoda</taxon>
        <taxon>Chelicerata</taxon>
        <taxon>Arachnida</taxon>
        <taxon>Araneae</taxon>
        <taxon>Araneomorphae</taxon>
        <taxon>Entelegynae</taxon>
        <taxon>Araneoidea</taxon>
        <taxon>Araneidae</taxon>
        <taxon>Araneus</taxon>
    </lineage>
</organism>
<keyword evidence="3" id="KW-1185">Reference proteome</keyword>
<dbReference type="Proteomes" id="UP000499080">
    <property type="component" value="Unassembled WGS sequence"/>
</dbReference>
<dbReference type="AlphaFoldDB" id="A0A4Y2DJJ5"/>
<feature type="non-terminal residue" evidence="2">
    <location>
        <position position="1"/>
    </location>
</feature>
<gene>
    <name evidence="2" type="ORF">AVEN_12237_1</name>
</gene>
<comment type="caution">
    <text evidence="2">The sequence shown here is derived from an EMBL/GenBank/DDBJ whole genome shotgun (WGS) entry which is preliminary data.</text>
</comment>
<evidence type="ECO:0000313" key="3">
    <source>
        <dbReference type="Proteomes" id="UP000499080"/>
    </source>
</evidence>
<protein>
    <submittedName>
        <fullName evidence="2">Uncharacterized protein</fullName>
    </submittedName>
</protein>
<feature type="region of interest" description="Disordered" evidence="1">
    <location>
        <begin position="1"/>
        <end position="22"/>
    </location>
</feature>
<evidence type="ECO:0000313" key="2">
    <source>
        <dbReference type="EMBL" id="GBM16168.1"/>
    </source>
</evidence>
<sequence length="80" mass="9277">DFRRDLMQHGLTGNNMSRKGQCPLGRRPSPLHYYLFLNNSVRPRWPSGMFSALGPHGSKLETRFHGRSVVYWTCCTLNHM</sequence>
<name>A0A4Y2DJJ5_ARAVE</name>